<organism evidence="2 3">
    <name type="scientific">Hydrogenophaga intermedia</name>
    <dbReference type="NCBI Taxonomy" id="65786"/>
    <lineage>
        <taxon>Bacteria</taxon>
        <taxon>Pseudomonadati</taxon>
        <taxon>Pseudomonadota</taxon>
        <taxon>Betaproteobacteria</taxon>
        <taxon>Burkholderiales</taxon>
        <taxon>Comamonadaceae</taxon>
        <taxon>Hydrogenophaga</taxon>
    </lineage>
</organism>
<evidence type="ECO:0008006" key="4">
    <source>
        <dbReference type="Google" id="ProtNLM"/>
    </source>
</evidence>
<sequence length="431" mass="46531">MSFSPDAPGADAPARVRVDLRSKLHQVAWRWHAIAGLLVMPFLLTLALTGAVMVFYTGFQTRLGADPRVVPLPTVQPVSAQALAAMSEVPDGRLRTYVAPRADDRAAWFVIERDGQTLAAAVDPYRATVLHWVDKENTPFAWAQRIHGTLLIGDLGDRLIEIAAWAALMMLITGLVLWWPRGGLTWRSRLWPDGRARGLGWWRSLHGSLGLCTGGVLVVFLLSGLTWTGITGGKWLQAWGSFPIEQSRAVPLSHEPHAALNTAGLQEVPWGLAQTPLPASGSAEGADGLAAGAPVDLDSVAAFAQRIGFSGQHQIAPPRDERGVYTISANTMSGDLGQPTGDRTVHVDRYSGRVLVDIGFADYGAMAKTMAVVIALHQGDMGLWNALLNLAACLAVVALCVAGVAMWWLRRPGRVRTGPSARRERHARRGR</sequence>
<evidence type="ECO:0000256" key="1">
    <source>
        <dbReference type="SAM" id="Phobius"/>
    </source>
</evidence>
<keyword evidence="3" id="KW-1185">Reference proteome</keyword>
<feature type="transmembrane region" description="Helical" evidence="1">
    <location>
        <begin position="354"/>
        <end position="377"/>
    </location>
</feature>
<dbReference type="RefSeq" id="WP_009517754.1">
    <property type="nucleotide sequence ID" value="NZ_CCAE010000001.1"/>
</dbReference>
<dbReference type="PANTHER" id="PTHR34219">
    <property type="entry name" value="IRON-REGULATED INNER MEMBRANE PROTEIN-RELATED"/>
    <property type="match status" value="1"/>
</dbReference>
<gene>
    <name evidence="2" type="ORF">BN948_00280</name>
</gene>
<evidence type="ECO:0000313" key="3">
    <source>
        <dbReference type="Proteomes" id="UP000028878"/>
    </source>
</evidence>
<dbReference type="EMBL" id="CCAE010000001">
    <property type="protein sequence ID" value="CDN85883.1"/>
    <property type="molecule type" value="Genomic_DNA"/>
</dbReference>
<keyword evidence="1" id="KW-0472">Membrane</keyword>
<keyword evidence="1" id="KW-0812">Transmembrane</keyword>
<accession>A0A1L1PCZ5</accession>
<proteinExistence type="predicted"/>
<dbReference type="Proteomes" id="UP000028878">
    <property type="component" value="Unassembled WGS sequence"/>
</dbReference>
<reference evidence="3" key="2">
    <citation type="submission" date="2014-11" db="EMBL/GenBank/DDBJ databases">
        <title>Draft genome sequence of Hydrogenophaga intermedia S1.</title>
        <authorList>
            <person name="Gan H.M."/>
            <person name="Chew T.H."/>
            <person name="Stolz A."/>
        </authorList>
    </citation>
    <scope>NUCLEOTIDE SEQUENCE [LARGE SCALE GENOMIC DNA]</scope>
    <source>
        <strain evidence="3">S1</strain>
    </source>
</reference>
<dbReference type="AlphaFoldDB" id="A0A1L1PCZ5"/>
<reference evidence="3" key="1">
    <citation type="submission" date="2014-02" db="EMBL/GenBank/DDBJ databases">
        <authorList>
            <person name="Gan H."/>
        </authorList>
    </citation>
    <scope>NUCLEOTIDE SEQUENCE [LARGE SCALE GENOMIC DNA]</scope>
    <source>
        <strain evidence="3">S1</strain>
    </source>
</reference>
<evidence type="ECO:0000313" key="2">
    <source>
        <dbReference type="EMBL" id="CDN85883.1"/>
    </source>
</evidence>
<dbReference type="Pfam" id="PF03929">
    <property type="entry name" value="PepSY_TM"/>
    <property type="match status" value="1"/>
</dbReference>
<dbReference type="InterPro" id="IPR005625">
    <property type="entry name" value="PepSY-ass_TM"/>
</dbReference>
<name>A0A1L1PCZ5_HYDIT</name>
<protein>
    <recommendedName>
        <fullName evidence="4">PepSY-associated TM helix domain-containing protein</fullName>
    </recommendedName>
</protein>
<feature type="transmembrane region" description="Helical" evidence="1">
    <location>
        <begin position="162"/>
        <end position="180"/>
    </location>
</feature>
<feature type="transmembrane region" description="Helical" evidence="1">
    <location>
        <begin position="383"/>
        <end position="409"/>
    </location>
</feature>
<feature type="transmembrane region" description="Helical" evidence="1">
    <location>
        <begin position="31"/>
        <end position="56"/>
    </location>
</feature>
<keyword evidence="1" id="KW-1133">Transmembrane helix</keyword>
<dbReference type="PANTHER" id="PTHR34219:SF1">
    <property type="entry name" value="PEPSY DOMAIN-CONTAINING PROTEIN"/>
    <property type="match status" value="1"/>
</dbReference>
<feature type="transmembrane region" description="Helical" evidence="1">
    <location>
        <begin position="200"/>
        <end position="222"/>
    </location>
</feature>